<comment type="catalytic activity">
    <reaction evidence="1">
        <text>inosine + phosphate = alpha-D-ribose 1-phosphate + hypoxanthine</text>
        <dbReference type="Rhea" id="RHEA:27646"/>
        <dbReference type="ChEBI" id="CHEBI:17368"/>
        <dbReference type="ChEBI" id="CHEBI:17596"/>
        <dbReference type="ChEBI" id="CHEBI:43474"/>
        <dbReference type="ChEBI" id="CHEBI:57720"/>
        <dbReference type="EC" id="2.4.2.1"/>
    </reaction>
    <physiologicalReaction direction="left-to-right" evidence="1">
        <dbReference type="Rhea" id="RHEA:27647"/>
    </physiologicalReaction>
</comment>
<evidence type="ECO:0000313" key="10">
    <source>
        <dbReference type="EMBL" id="CAB4629685.1"/>
    </source>
</evidence>
<protein>
    <submittedName>
        <fullName evidence="11">Unannotated protein</fullName>
    </submittedName>
</protein>
<evidence type="ECO:0000313" key="11">
    <source>
        <dbReference type="EMBL" id="CAB4641325.1"/>
    </source>
</evidence>
<evidence type="ECO:0000256" key="7">
    <source>
        <dbReference type="ARBA" id="ARBA00047989"/>
    </source>
</evidence>
<keyword evidence="6" id="KW-0862">Zinc</keyword>
<dbReference type="AlphaFoldDB" id="A0A6J6JYJ7"/>
<comment type="catalytic activity">
    <reaction evidence="8">
        <text>adenosine + phosphate = alpha-D-ribose 1-phosphate + adenine</text>
        <dbReference type="Rhea" id="RHEA:27642"/>
        <dbReference type="ChEBI" id="CHEBI:16335"/>
        <dbReference type="ChEBI" id="CHEBI:16708"/>
        <dbReference type="ChEBI" id="CHEBI:43474"/>
        <dbReference type="ChEBI" id="CHEBI:57720"/>
        <dbReference type="EC" id="2.4.2.1"/>
    </reaction>
    <physiologicalReaction direction="left-to-right" evidence="8">
        <dbReference type="Rhea" id="RHEA:27643"/>
    </physiologicalReaction>
</comment>
<dbReference type="EMBL" id="CAEZVP010000031">
    <property type="protein sequence ID" value="CAB4629685.1"/>
    <property type="molecule type" value="Genomic_DNA"/>
</dbReference>
<dbReference type="EMBL" id="CAEZVW010000021">
    <property type="protein sequence ID" value="CAB4641325.1"/>
    <property type="molecule type" value="Genomic_DNA"/>
</dbReference>
<keyword evidence="4" id="KW-0479">Metal-binding</keyword>
<dbReference type="SUPFAM" id="SSF64438">
    <property type="entry name" value="CNF1/YfiH-like putative cysteine hydrolases"/>
    <property type="match status" value="1"/>
</dbReference>
<evidence type="ECO:0000256" key="9">
    <source>
        <dbReference type="ARBA" id="ARBA00049893"/>
    </source>
</evidence>
<dbReference type="EMBL" id="CAEZWK010000002">
    <property type="protein sequence ID" value="CAB4645984.1"/>
    <property type="molecule type" value="Genomic_DNA"/>
</dbReference>
<sequence>MSYFFTDRTGGFSSGSYESLNFAGHVGDDPLKVKANRATLPTTQFMNQVHGNAVVVVTQYSEIEPTCDALVTANPDISLAVMVADCIPLLLISESVVGAVHVGRAGLVNRVAINSIEAMRDLGAKHIHAVLGPSICGKCYEVPLGLQEEVTANHPDSHSTTRHSTPALDLQAGLVAELMAQDVSFEASTICTMENASYFSHRRQSPTGRFVGVVKI</sequence>
<proteinExistence type="inferred from homology"/>
<dbReference type="InterPro" id="IPR038371">
    <property type="entry name" value="Cu_polyphenol_OxRdtase_sf"/>
</dbReference>
<dbReference type="EMBL" id="CAEZWF010000002">
    <property type="protein sequence ID" value="CAB4644450.1"/>
    <property type="molecule type" value="Genomic_DNA"/>
</dbReference>
<reference evidence="11" key="1">
    <citation type="submission" date="2020-05" db="EMBL/GenBank/DDBJ databases">
        <authorList>
            <person name="Chiriac C."/>
            <person name="Salcher M."/>
            <person name="Ghai R."/>
            <person name="Kavagutti S V."/>
        </authorList>
    </citation>
    <scope>NUCLEOTIDE SEQUENCE</scope>
</reference>
<evidence type="ECO:0000256" key="6">
    <source>
        <dbReference type="ARBA" id="ARBA00022833"/>
    </source>
</evidence>
<keyword evidence="3" id="KW-0808">Transferase</keyword>
<evidence type="ECO:0000256" key="4">
    <source>
        <dbReference type="ARBA" id="ARBA00022723"/>
    </source>
</evidence>
<dbReference type="PANTHER" id="PTHR30616:SF2">
    <property type="entry name" value="PURINE NUCLEOSIDE PHOSPHORYLASE LACC1"/>
    <property type="match status" value="1"/>
</dbReference>
<evidence type="ECO:0000256" key="8">
    <source>
        <dbReference type="ARBA" id="ARBA00048968"/>
    </source>
</evidence>
<comment type="catalytic activity">
    <reaction evidence="7">
        <text>adenosine + H2O + H(+) = inosine + NH4(+)</text>
        <dbReference type="Rhea" id="RHEA:24408"/>
        <dbReference type="ChEBI" id="CHEBI:15377"/>
        <dbReference type="ChEBI" id="CHEBI:15378"/>
        <dbReference type="ChEBI" id="CHEBI:16335"/>
        <dbReference type="ChEBI" id="CHEBI:17596"/>
        <dbReference type="ChEBI" id="CHEBI:28938"/>
        <dbReference type="EC" id="3.5.4.4"/>
    </reaction>
    <physiologicalReaction direction="left-to-right" evidence="7">
        <dbReference type="Rhea" id="RHEA:24409"/>
    </physiologicalReaction>
</comment>
<gene>
    <name evidence="10" type="ORF">UFOPK2046_00283</name>
    <name evidence="11" type="ORF">UFOPK2157_00668</name>
    <name evidence="12" type="ORF">UFOPK2228_00142</name>
    <name evidence="13" type="ORF">UFOPK2245_00172</name>
</gene>
<evidence type="ECO:0000256" key="1">
    <source>
        <dbReference type="ARBA" id="ARBA00000553"/>
    </source>
</evidence>
<dbReference type="InterPro" id="IPR003730">
    <property type="entry name" value="Cu_polyphenol_OxRdtase"/>
</dbReference>
<evidence type="ECO:0000256" key="5">
    <source>
        <dbReference type="ARBA" id="ARBA00022801"/>
    </source>
</evidence>
<dbReference type="InterPro" id="IPR011324">
    <property type="entry name" value="Cytotoxic_necrot_fac-like_cat"/>
</dbReference>
<accession>A0A6J6JYJ7</accession>
<dbReference type="Pfam" id="PF02578">
    <property type="entry name" value="Cu-oxidase_4"/>
    <property type="match status" value="1"/>
</dbReference>
<dbReference type="GO" id="GO:0017061">
    <property type="term" value="F:S-methyl-5-thioadenosine phosphorylase activity"/>
    <property type="evidence" value="ECO:0007669"/>
    <property type="project" value="UniProtKB-EC"/>
</dbReference>
<dbReference type="GO" id="GO:0016787">
    <property type="term" value="F:hydrolase activity"/>
    <property type="evidence" value="ECO:0007669"/>
    <property type="project" value="UniProtKB-KW"/>
</dbReference>
<evidence type="ECO:0000256" key="2">
    <source>
        <dbReference type="ARBA" id="ARBA00007353"/>
    </source>
</evidence>
<comment type="catalytic activity">
    <reaction evidence="9">
        <text>S-methyl-5'-thioadenosine + phosphate = 5-(methylsulfanyl)-alpha-D-ribose 1-phosphate + adenine</text>
        <dbReference type="Rhea" id="RHEA:11852"/>
        <dbReference type="ChEBI" id="CHEBI:16708"/>
        <dbReference type="ChEBI" id="CHEBI:17509"/>
        <dbReference type="ChEBI" id="CHEBI:43474"/>
        <dbReference type="ChEBI" id="CHEBI:58533"/>
        <dbReference type="EC" id="2.4.2.28"/>
    </reaction>
    <physiologicalReaction direction="left-to-right" evidence="9">
        <dbReference type="Rhea" id="RHEA:11853"/>
    </physiologicalReaction>
</comment>
<comment type="similarity">
    <text evidence="2">Belongs to the purine nucleoside phosphorylase YfiH/LACC1 family.</text>
</comment>
<dbReference type="PANTHER" id="PTHR30616">
    <property type="entry name" value="UNCHARACTERIZED PROTEIN YFIH"/>
    <property type="match status" value="1"/>
</dbReference>
<evidence type="ECO:0000313" key="12">
    <source>
        <dbReference type="EMBL" id="CAB4644450.1"/>
    </source>
</evidence>
<name>A0A6J6JYJ7_9ZZZZ</name>
<dbReference type="Gene3D" id="3.60.140.10">
    <property type="entry name" value="CNF1/YfiH-like putative cysteine hydrolases"/>
    <property type="match status" value="1"/>
</dbReference>
<keyword evidence="5" id="KW-0378">Hydrolase</keyword>
<evidence type="ECO:0000313" key="13">
    <source>
        <dbReference type="EMBL" id="CAB4645984.1"/>
    </source>
</evidence>
<dbReference type="CDD" id="cd16833">
    <property type="entry name" value="YfiH"/>
    <property type="match status" value="1"/>
</dbReference>
<organism evidence="11">
    <name type="scientific">freshwater metagenome</name>
    <dbReference type="NCBI Taxonomy" id="449393"/>
    <lineage>
        <taxon>unclassified sequences</taxon>
        <taxon>metagenomes</taxon>
        <taxon>ecological metagenomes</taxon>
    </lineage>
</organism>
<evidence type="ECO:0000256" key="3">
    <source>
        <dbReference type="ARBA" id="ARBA00022679"/>
    </source>
</evidence>
<dbReference type="GO" id="GO:0005507">
    <property type="term" value="F:copper ion binding"/>
    <property type="evidence" value="ECO:0007669"/>
    <property type="project" value="TreeGrafter"/>
</dbReference>